<protein>
    <submittedName>
        <fullName evidence="1">Uncharacterized protein</fullName>
    </submittedName>
</protein>
<name>A0A0G0QDY3_9BACT</name>
<evidence type="ECO:0000313" key="1">
    <source>
        <dbReference type="EMBL" id="KKQ99921.1"/>
    </source>
</evidence>
<gene>
    <name evidence="1" type="ORF">UT24_C0021G0010</name>
</gene>
<evidence type="ECO:0000313" key="2">
    <source>
        <dbReference type="Proteomes" id="UP000033881"/>
    </source>
</evidence>
<reference evidence="1 2" key="1">
    <citation type="journal article" date="2015" name="Nature">
        <title>rRNA introns, odd ribosomes, and small enigmatic genomes across a large radiation of phyla.</title>
        <authorList>
            <person name="Brown C.T."/>
            <person name="Hug L.A."/>
            <person name="Thomas B.C."/>
            <person name="Sharon I."/>
            <person name="Castelle C.J."/>
            <person name="Singh A."/>
            <person name="Wilkins M.J."/>
            <person name="Williams K.H."/>
            <person name="Banfield J.F."/>
        </authorList>
    </citation>
    <scope>NUCLEOTIDE SEQUENCE [LARGE SCALE GENOMIC DNA]</scope>
</reference>
<feature type="non-terminal residue" evidence="1">
    <location>
        <position position="1"/>
    </location>
</feature>
<proteinExistence type="predicted"/>
<dbReference type="Proteomes" id="UP000033881">
    <property type="component" value="Unassembled WGS sequence"/>
</dbReference>
<sequence length="325" mass="35037">DSYLTSTANGAFLINGTDANFTNLNIGSGTANFEINNNVTGNNVLFNTTNSQFHFYFNETSTFHGTVNTTNITLSPNCADNQIIKWSNGYGICQADATGSASVMTNGSDANFTLLNVYKLNGTETGLFNKSISLVNYNQSISLDSYNKSISLVNYNQSISLVNYLTTSFLSAFWQLSNLTNYFGDSSFNSSVIRVTNSSWLKTTLDNTTINRSISLDSYNKSISLVNYNYSISLTNYWNIGTPLSNFQLGNVSNNTLTKGDNTTSGMWNMNGTNLMTTNNRINVSSLSIVGNGNGVNFSLSNGSGTSVSTCTFSNNGSGVCICGC</sequence>
<dbReference type="EMBL" id="LBWB01000021">
    <property type="protein sequence ID" value="KKQ99921.1"/>
    <property type="molecule type" value="Genomic_DNA"/>
</dbReference>
<organism evidence="1 2">
    <name type="scientific">Candidatus Woesebacteria bacterium GW2011_GWB1_39_12</name>
    <dbReference type="NCBI Taxonomy" id="1618574"/>
    <lineage>
        <taxon>Bacteria</taxon>
        <taxon>Candidatus Woeseibacteriota</taxon>
    </lineage>
</organism>
<dbReference type="AlphaFoldDB" id="A0A0G0QDY3"/>
<accession>A0A0G0QDY3</accession>
<comment type="caution">
    <text evidence="1">The sequence shown here is derived from an EMBL/GenBank/DDBJ whole genome shotgun (WGS) entry which is preliminary data.</text>
</comment>
<dbReference type="STRING" id="1618574.UT24_C0021G0010"/>